<evidence type="ECO:0000256" key="1">
    <source>
        <dbReference type="ARBA" id="ARBA00006049"/>
    </source>
</evidence>
<dbReference type="InterPro" id="IPR011992">
    <property type="entry name" value="EF-hand-dom_pair"/>
</dbReference>
<evidence type="ECO:0000256" key="5">
    <source>
        <dbReference type="ARBA" id="ARBA00022837"/>
    </source>
</evidence>
<sequence length="119" mass="13613">MKLNGLQDAVFIEKCFSVSDTDKDGLINFKEVATCLSVLLRGNESAMDEFEFRLWDSDGDGVLKKNEFIEFYMHVSRLDPELKSFDDEKILSQAEKVFYAVDVKKTGAIDLDEFKQAIE</sequence>
<dbReference type="KEGG" id="gtt:GUITHDRAFT_77452"/>
<keyword evidence="3" id="KW-0479">Metal-binding</keyword>
<protein>
    <recommendedName>
        <fullName evidence="7">EF-hand domain-containing protein</fullName>
    </recommendedName>
</protein>
<dbReference type="InterPro" id="IPR002048">
    <property type="entry name" value="EF_hand_dom"/>
</dbReference>
<comment type="similarity">
    <text evidence="1">Belongs to the recoverin family.</text>
</comment>
<evidence type="ECO:0000259" key="7">
    <source>
        <dbReference type="PROSITE" id="PS50222"/>
    </source>
</evidence>
<dbReference type="InterPro" id="IPR018247">
    <property type="entry name" value="EF_Hand_1_Ca_BS"/>
</dbReference>
<dbReference type="PROSITE" id="PS00018">
    <property type="entry name" value="EF_HAND_1"/>
    <property type="match status" value="1"/>
</dbReference>
<reference evidence="10" key="2">
    <citation type="submission" date="2012-11" db="EMBL/GenBank/DDBJ databases">
        <authorList>
            <person name="Kuo A."/>
            <person name="Curtis B.A."/>
            <person name="Tanifuji G."/>
            <person name="Burki F."/>
            <person name="Gruber A."/>
            <person name="Irimia M."/>
            <person name="Maruyama S."/>
            <person name="Arias M.C."/>
            <person name="Ball S.G."/>
            <person name="Gile G.H."/>
            <person name="Hirakawa Y."/>
            <person name="Hopkins J.F."/>
            <person name="Rensing S.A."/>
            <person name="Schmutz J."/>
            <person name="Symeonidi A."/>
            <person name="Elias M."/>
            <person name="Eveleigh R.J."/>
            <person name="Herman E.K."/>
            <person name="Klute M.J."/>
            <person name="Nakayama T."/>
            <person name="Obornik M."/>
            <person name="Reyes-Prieto A."/>
            <person name="Armbrust E.V."/>
            <person name="Aves S.J."/>
            <person name="Beiko R.G."/>
            <person name="Coutinho P."/>
            <person name="Dacks J.B."/>
            <person name="Durnford D.G."/>
            <person name="Fast N.M."/>
            <person name="Green B.R."/>
            <person name="Grisdale C."/>
            <person name="Hempe F."/>
            <person name="Henrissat B."/>
            <person name="Hoppner M.P."/>
            <person name="Ishida K.-I."/>
            <person name="Kim E."/>
            <person name="Koreny L."/>
            <person name="Kroth P.G."/>
            <person name="Liu Y."/>
            <person name="Malik S.-B."/>
            <person name="Maier U.G."/>
            <person name="McRose D."/>
            <person name="Mock T."/>
            <person name="Neilson J.A."/>
            <person name="Onodera N.T."/>
            <person name="Poole A.M."/>
            <person name="Pritham E.J."/>
            <person name="Richards T.A."/>
            <person name="Rocap G."/>
            <person name="Roy S.W."/>
            <person name="Sarai C."/>
            <person name="Schaack S."/>
            <person name="Shirato S."/>
            <person name="Slamovits C.H."/>
            <person name="Spencer D.F."/>
            <person name="Suzuki S."/>
            <person name="Worden A.Z."/>
            <person name="Zauner S."/>
            <person name="Barry K."/>
            <person name="Bell C."/>
            <person name="Bharti A.K."/>
            <person name="Crow J.A."/>
            <person name="Grimwood J."/>
            <person name="Kramer R."/>
            <person name="Lindquist E."/>
            <person name="Lucas S."/>
            <person name="Salamov A."/>
            <person name="McFadden G.I."/>
            <person name="Lane C.E."/>
            <person name="Keeling P.J."/>
            <person name="Gray M.W."/>
            <person name="Grigoriev I.V."/>
            <person name="Archibald J.M."/>
        </authorList>
    </citation>
    <scope>NUCLEOTIDE SEQUENCE</scope>
    <source>
        <strain evidence="10">CCMP2712</strain>
    </source>
</reference>
<dbReference type="PROSITE" id="PS50222">
    <property type="entry name" value="EF_HAND_2"/>
    <property type="match status" value="3"/>
</dbReference>
<dbReference type="PaxDb" id="55529-EKX38133"/>
<dbReference type="PANTHER" id="PTHR23055">
    <property type="entry name" value="CALCIUM BINDING PROTEINS"/>
    <property type="match status" value="1"/>
</dbReference>
<name>L1IPE3_GUITC</name>
<feature type="domain" description="EF-hand" evidence="7">
    <location>
        <begin position="89"/>
        <end position="119"/>
    </location>
</feature>
<dbReference type="GeneID" id="17294875"/>
<accession>L1IPE3</accession>
<keyword evidence="4" id="KW-0677">Repeat</keyword>
<dbReference type="EnsemblProtists" id="EKX38133">
    <property type="protein sequence ID" value="EKX38133"/>
    <property type="gene ID" value="GUITHDRAFT_77452"/>
</dbReference>
<dbReference type="Gene3D" id="1.10.238.10">
    <property type="entry name" value="EF-hand"/>
    <property type="match status" value="1"/>
</dbReference>
<dbReference type="EMBL" id="JH993051">
    <property type="protein sequence ID" value="EKX38133.1"/>
    <property type="molecule type" value="Genomic_DNA"/>
</dbReference>
<dbReference type="STRING" id="905079.L1IPE3"/>
<feature type="domain" description="EF-hand" evidence="7">
    <location>
        <begin position="43"/>
        <end position="78"/>
    </location>
</feature>
<keyword evidence="5" id="KW-0106">Calcium</keyword>
<feature type="non-terminal residue" evidence="8">
    <location>
        <position position="119"/>
    </location>
</feature>
<evidence type="ECO:0000256" key="4">
    <source>
        <dbReference type="ARBA" id="ARBA00022737"/>
    </source>
</evidence>
<evidence type="ECO:0000313" key="9">
    <source>
        <dbReference type="EnsemblProtists" id="EKX38133"/>
    </source>
</evidence>
<reference evidence="9" key="3">
    <citation type="submission" date="2016-03" db="UniProtKB">
        <authorList>
            <consortium name="EnsemblProtists"/>
        </authorList>
    </citation>
    <scope>IDENTIFICATION</scope>
</reference>
<dbReference type="RefSeq" id="XP_005825113.1">
    <property type="nucleotide sequence ID" value="XM_005825056.1"/>
</dbReference>
<dbReference type="HOGENOM" id="CLU_2067611_0_0_1"/>
<gene>
    <name evidence="8" type="ORF">GUITHDRAFT_77452</name>
</gene>
<evidence type="ECO:0000313" key="10">
    <source>
        <dbReference type="Proteomes" id="UP000011087"/>
    </source>
</evidence>
<evidence type="ECO:0000256" key="6">
    <source>
        <dbReference type="ARBA" id="ARBA00023288"/>
    </source>
</evidence>
<proteinExistence type="inferred from homology"/>
<evidence type="ECO:0000256" key="2">
    <source>
        <dbReference type="ARBA" id="ARBA00022707"/>
    </source>
</evidence>
<dbReference type="PRINTS" id="PR00450">
    <property type="entry name" value="RECOVERIN"/>
</dbReference>
<dbReference type="GO" id="GO:0005509">
    <property type="term" value="F:calcium ion binding"/>
    <property type="evidence" value="ECO:0007669"/>
    <property type="project" value="InterPro"/>
</dbReference>
<evidence type="ECO:0000313" key="8">
    <source>
        <dbReference type="EMBL" id="EKX38133.1"/>
    </source>
</evidence>
<organism evidence="8">
    <name type="scientific">Guillardia theta (strain CCMP2712)</name>
    <name type="common">Cryptophyte</name>
    <dbReference type="NCBI Taxonomy" id="905079"/>
    <lineage>
        <taxon>Eukaryota</taxon>
        <taxon>Cryptophyceae</taxon>
        <taxon>Pyrenomonadales</taxon>
        <taxon>Geminigeraceae</taxon>
        <taxon>Guillardia</taxon>
    </lineage>
</organism>
<dbReference type="OrthoDB" id="191686at2759"/>
<dbReference type="SMART" id="SM00054">
    <property type="entry name" value="EFh"/>
    <property type="match status" value="2"/>
</dbReference>
<keyword evidence="6" id="KW-0449">Lipoprotein</keyword>
<dbReference type="AlphaFoldDB" id="L1IPE3"/>
<dbReference type="PANTHER" id="PTHR23055:SF178">
    <property type="entry name" value="NEUROCALCIN HOMOLOG"/>
    <property type="match status" value="1"/>
</dbReference>
<dbReference type="OMA" id="VFCERGT"/>
<keyword evidence="2" id="KW-0519">Myristate</keyword>
<feature type="domain" description="EF-hand" evidence="7">
    <location>
        <begin position="7"/>
        <end position="42"/>
    </location>
</feature>
<evidence type="ECO:0000256" key="3">
    <source>
        <dbReference type="ARBA" id="ARBA00022723"/>
    </source>
</evidence>
<keyword evidence="10" id="KW-1185">Reference proteome</keyword>
<dbReference type="Pfam" id="PF13499">
    <property type="entry name" value="EF-hand_7"/>
    <property type="match status" value="1"/>
</dbReference>
<dbReference type="Proteomes" id="UP000011087">
    <property type="component" value="Unassembled WGS sequence"/>
</dbReference>
<dbReference type="SUPFAM" id="SSF47473">
    <property type="entry name" value="EF-hand"/>
    <property type="match status" value="1"/>
</dbReference>
<reference evidence="8 10" key="1">
    <citation type="journal article" date="2012" name="Nature">
        <title>Algal genomes reveal evolutionary mosaicism and the fate of nucleomorphs.</title>
        <authorList>
            <consortium name="DOE Joint Genome Institute"/>
            <person name="Curtis B.A."/>
            <person name="Tanifuji G."/>
            <person name="Burki F."/>
            <person name="Gruber A."/>
            <person name="Irimia M."/>
            <person name="Maruyama S."/>
            <person name="Arias M.C."/>
            <person name="Ball S.G."/>
            <person name="Gile G.H."/>
            <person name="Hirakawa Y."/>
            <person name="Hopkins J.F."/>
            <person name="Kuo A."/>
            <person name="Rensing S.A."/>
            <person name="Schmutz J."/>
            <person name="Symeonidi A."/>
            <person name="Elias M."/>
            <person name="Eveleigh R.J."/>
            <person name="Herman E.K."/>
            <person name="Klute M.J."/>
            <person name="Nakayama T."/>
            <person name="Obornik M."/>
            <person name="Reyes-Prieto A."/>
            <person name="Armbrust E.V."/>
            <person name="Aves S.J."/>
            <person name="Beiko R.G."/>
            <person name="Coutinho P."/>
            <person name="Dacks J.B."/>
            <person name="Durnford D.G."/>
            <person name="Fast N.M."/>
            <person name="Green B.R."/>
            <person name="Grisdale C.J."/>
            <person name="Hempel F."/>
            <person name="Henrissat B."/>
            <person name="Hoppner M.P."/>
            <person name="Ishida K."/>
            <person name="Kim E."/>
            <person name="Koreny L."/>
            <person name="Kroth P.G."/>
            <person name="Liu Y."/>
            <person name="Malik S.B."/>
            <person name="Maier U.G."/>
            <person name="McRose D."/>
            <person name="Mock T."/>
            <person name="Neilson J.A."/>
            <person name="Onodera N.T."/>
            <person name="Poole A.M."/>
            <person name="Pritham E.J."/>
            <person name="Richards T.A."/>
            <person name="Rocap G."/>
            <person name="Roy S.W."/>
            <person name="Sarai C."/>
            <person name="Schaack S."/>
            <person name="Shirato S."/>
            <person name="Slamovits C.H."/>
            <person name="Spencer D.F."/>
            <person name="Suzuki S."/>
            <person name="Worden A.Z."/>
            <person name="Zauner S."/>
            <person name="Barry K."/>
            <person name="Bell C."/>
            <person name="Bharti A.K."/>
            <person name="Crow J.A."/>
            <person name="Grimwood J."/>
            <person name="Kramer R."/>
            <person name="Lindquist E."/>
            <person name="Lucas S."/>
            <person name="Salamov A."/>
            <person name="McFadden G.I."/>
            <person name="Lane C.E."/>
            <person name="Keeling P.J."/>
            <person name="Gray M.W."/>
            <person name="Grigoriev I.V."/>
            <person name="Archibald J.M."/>
        </authorList>
    </citation>
    <scope>NUCLEOTIDE SEQUENCE</scope>
    <source>
        <strain evidence="8 10">CCMP2712</strain>
    </source>
</reference>
<dbReference type="Pfam" id="PF13202">
    <property type="entry name" value="EF-hand_5"/>
    <property type="match status" value="1"/>
</dbReference>
<dbReference type="InterPro" id="IPR028846">
    <property type="entry name" value="Recoverin"/>
</dbReference>